<feature type="region of interest" description="Disordered" evidence="2">
    <location>
        <begin position="1469"/>
        <end position="1493"/>
    </location>
</feature>
<dbReference type="Pfam" id="PF24652">
    <property type="entry name" value="CEP76_C"/>
    <property type="match status" value="1"/>
</dbReference>
<reference evidence="4" key="1">
    <citation type="journal article" date="2014" name="Nucleic Acids Res.">
        <title>The evolutionary dynamics of variant antigen genes in Babesia reveal a history of genomic innovation underlying host-parasite interaction.</title>
        <authorList>
            <person name="Jackson A.P."/>
            <person name="Otto T.D."/>
            <person name="Darby A."/>
            <person name="Ramaprasad A."/>
            <person name="Xia D."/>
            <person name="Echaide I.E."/>
            <person name="Farber M."/>
            <person name="Gahlot S."/>
            <person name="Gamble J."/>
            <person name="Gupta D."/>
            <person name="Gupta Y."/>
            <person name="Jackson L."/>
            <person name="Malandrin L."/>
            <person name="Malas T.B."/>
            <person name="Moussa E."/>
            <person name="Nair M."/>
            <person name="Reid A.J."/>
            <person name="Sanders M."/>
            <person name="Sharma J."/>
            <person name="Tracey A."/>
            <person name="Quail M.A."/>
            <person name="Weir W."/>
            <person name="Wastling J.M."/>
            <person name="Hall N."/>
            <person name="Willadsen P."/>
            <person name="Lingelbach K."/>
            <person name="Shiels B."/>
            <person name="Tait A."/>
            <person name="Berriman M."/>
            <person name="Allred D.R."/>
            <person name="Pain A."/>
        </authorList>
    </citation>
    <scope>NUCLEOTIDE SEQUENCE</scope>
    <source>
        <strain evidence="4">1802A</strain>
    </source>
</reference>
<accession>A0AAD9G759</accession>
<keyword evidence="5" id="KW-1185">Reference proteome</keyword>
<dbReference type="SUPFAM" id="SSF49562">
    <property type="entry name" value="C2 domain (Calcium/lipid-binding domain, CaLB)"/>
    <property type="match status" value="1"/>
</dbReference>
<evidence type="ECO:0000313" key="5">
    <source>
        <dbReference type="Proteomes" id="UP001195914"/>
    </source>
</evidence>
<feature type="region of interest" description="Disordered" evidence="2">
    <location>
        <begin position="1654"/>
        <end position="1681"/>
    </location>
</feature>
<feature type="region of interest" description="Disordered" evidence="2">
    <location>
        <begin position="1215"/>
        <end position="1255"/>
    </location>
</feature>
<feature type="domain" description="C2" evidence="3">
    <location>
        <begin position="520"/>
        <end position="649"/>
    </location>
</feature>
<keyword evidence="1" id="KW-0175">Coiled coil</keyword>
<feature type="compositionally biased region" description="Basic and acidic residues" evidence="2">
    <location>
        <begin position="1215"/>
        <end position="1236"/>
    </location>
</feature>
<feature type="region of interest" description="Disordered" evidence="2">
    <location>
        <begin position="1"/>
        <end position="65"/>
    </location>
</feature>
<dbReference type="PANTHER" id="PTHR46436">
    <property type="entry name" value="CENTROSOMAL PROTEIN OF 76 KDA"/>
    <property type="match status" value="1"/>
</dbReference>
<dbReference type="InterPro" id="IPR000008">
    <property type="entry name" value="C2_dom"/>
</dbReference>
<gene>
    <name evidence="4" type="ORF">X943_002056</name>
</gene>
<dbReference type="InterPro" id="IPR056290">
    <property type="entry name" value="CEPT76/DRC7_peptidase-like_dom"/>
</dbReference>
<evidence type="ECO:0000259" key="3">
    <source>
        <dbReference type="PROSITE" id="PS50004"/>
    </source>
</evidence>
<dbReference type="SMART" id="SM00239">
    <property type="entry name" value="C2"/>
    <property type="match status" value="1"/>
</dbReference>
<feature type="region of interest" description="Disordered" evidence="2">
    <location>
        <begin position="1507"/>
        <end position="1560"/>
    </location>
</feature>
<dbReference type="InterPro" id="IPR035892">
    <property type="entry name" value="C2_domain_sf"/>
</dbReference>
<feature type="compositionally biased region" description="Polar residues" evidence="2">
    <location>
        <begin position="51"/>
        <end position="65"/>
    </location>
</feature>
<dbReference type="InterPro" id="IPR056288">
    <property type="entry name" value="CEP76_C"/>
</dbReference>
<comment type="caution">
    <text evidence="4">The sequence shown here is derived from an EMBL/GenBank/DDBJ whole genome shotgun (WGS) entry which is preliminary data.</text>
</comment>
<protein>
    <recommendedName>
        <fullName evidence="3">C2 domain-containing protein</fullName>
    </recommendedName>
</protein>
<evidence type="ECO:0000313" key="4">
    <source>
        <dbReference type="EMBL" id="KAK1933071.1"/>
    </source>
</evidence>
<feature type="region of interest" description="Disordered" evidence="2">
    <location>
        <begin position="1315"/>
        <end position="1335"/>
    </location>
</feature>
<dbReference type="PANTHER" id="PTHR46436:SF2">
    <property type="entry name" value="CHROMOSOME UNDETERMINED SCAFFOLD_119, WHOLE GENOME SHOTGUN SEQUENCE"/>
    <property type="match status" value="1"/>
</dbReference>
<dbReference type="CDD" id="cd00030">
    <property type="entry name" value="C2"/>
    <property type="match status" value="1"/>
</dbReference>
<dbReference type="Pfam" id="PF00168">
    <property type="entry name" value="C2"/>
    <property type="match status" value="1"/>
</dbReference>
<dbReference type="PROSITE" id="PS50004">
    <property type="entry name" value="C2"/>
    <property type="match status" value="1"/>
</dbReference>
<name>A0AAD9G759_BABDI</name>
<dbReference type="Proteomes" id="UP001195914">
    <property type="component" value="Unassembled WGS sequence"/>
</dbReference>
<feature type="compositionally biased region" description="Basic and acidic residues" evidence="2">
    <location>
        <begin position="1244"/>
        <end position="1253"/>
    </location>
</feature>
<dbReference type="EMBL" id="JAHBMH010000073">
    <property type="protein sequence ID" value="KAK1933071.1"/>
    <property type="molecule type" value="Genomic_DNA"/>
</dbReference>
<sequence length="1791" mass="202223">MQGLKVPGLNFELFSKNNAKEQPPEPPPAAAEAASEPDKVSVDVGRAPSSEAVTSVPNSTQDQDSNVDVNETLAEHELLCSTQYTYDEFIDSLTVSHEGRGDTLSEKRHWSYPRRWLVKVQNLKIINCVADALTCFAEFDFGGSRSECRVQMGASVCIMNRGETKNYIRTPVVQNVTKDVTRSFNCTHDFEYRGSYLDLENEKLKIKLWKYRRYTVNSLESIYEGPLLQFAKGDIHVEIPMYKGLNKKRHLRCRISFDLYFQELYDFELSFLSWRLTDVPSFAELLYKATEAVSRVRPSNSATGGKGKQRTRMWSNMSFSLIDKLSYYLIRRRLERDCAKETAMMRNMSYKTEGSEENNNTNTLDLYKLIVQGQNDLVSKDNTNPNLKNSLPSLKLQIHIRTDSTYRYVTSLSLSSLVYRNTKNAYWENMGEVIFRGTLLDLERADIEIDVIDTTAPKAVNKVGRVVLPLSGIVDYPYLKSKLCKPKWLGLKANMEGWGSAIDSFNFGSLSGKINILRQPRYRQLSTPSGLTLYSHPMMLVVTIGGVDQLIVDDDTAEIDAYVEVSFARMTYRTYVCKNNLAPTWNEDILLPFLTNDAEKISALMLLQRSPIRFTVWGTSNRDGKVLYLGGAVLYLHEIFYTAKGSLKPRVKKTYNDKGGHGSMYDSRIFDTRVFSGPLKLSFLNNEDHQSSLTVSAWIHPSIPDEIMPEQFDAKLVNSVKSRVLPAQMAPVYPRLVDDWKKVVELKVKSVFKNSGSVCVEGLTQYQQQVYLPCLIAPMHPPIGIDTPNAIFHMVRCIPFVRKTCDYRFTPDFLMKIKGGDAFDHCILQCSYLRGLIPPAEAFICVGSTQDGRNHTWVVTFMPHINGSVKFWETTTGEIRVLKNRLVNDDCAQDSIAERRLKLKTNYKMPYKTLLYMFNERNVWLNVQGFSDPQLLLYDIDNTDLWYPFSPFTQNAEPPTVPKISYVRVNEYDLQRISSEMQQNIERHITTHRYAQNLQTRWNKDEALNDFLVTGLKLLHQVNTCPDVDIQLAKCELQEWKMLLNKNIPQSHQVVVVPLHFNTVEAEYISDHIKTNIPLLDSRERLITFAFASKVISLPGNLFSVYVILLVAQKIHERVRIRLVMEQERLAQRKRMKKHATSLEEDSNEVENREDSLNESLKAALETNLEMSGDSWGINRQYSSLVEVIDNNLAYQDNQLTQLMSRSLSKVVPLYEKESPRDRDPDEPLSEIDKSVIKSPTPEPEYHSGENKSSEQPMMINFSNIQDSAPATSRLLSLRNITESQEELASLVSSESNGLVIDLMSTSSYELRSVPSQDDTLELDPRSSTGTFGVGTDSRTNSNLISSRSCTATGSFTSQVLTGGMSFEMSDTDDVTTRFNRHVTSDRTNSLRMVSRVIASRSVNGASGESLYSKLASSNSEHAETPMDYGGSAIVSDTSRDEGLTYLSSNVYLQSNVVSRRFSSRFQQDTRSTNNSLHSNLADNVSVSQHPYGDTEEINTNLISHDNSIISPTESDNDADLKSSIHNTTEEPYTDTWRSEHSSVPTDEDDQITNRNLLSDSDGASLLSSARLTKSSLISHTPSINEGLVSRSITNTSYLVTNSTCSAFSQVADPPELRSERSSTISSSFASDDDAKELQQAQQIQRKATLKTVGGVRPGAHHPVPSVRPRRETPVKPKRVLPPQIDNCEAFQALQHGASMSSTDGLGFHGMPSSYMDSSRRVSFAETATLYATNKNVTQVTSVDTNTPNHHLARFLFDKSNVKSDDRAKPTEKHRSVCDFQYVDLFRGFLD</sequence>
<organism evidence="4 5">
    <name type="scientific">Babesia divergens</name>
    <dbReference type="NCBI Taxonomy" id="32595"/>
    <lineage>
        <taxon>Eukaryota</taxon>
        <taxon>Sar</taxon>
        <taxon>Alveolata</taxon>
        <taxon>Apicomplexa</taxon>
        <taxon>Aconoidasida</taxon>
        <taxon>Piroplasmida</taxon>
        <taxon>Babesiidae</taxon>
        <taxon>Babesia</taxon>
    </lineage>
</organism>
<dbReference type="InterPro" id="IPR052299">
    <property type="entry name" value="CEP76"/>
</dbReference>
<feature type="compositionally biased region" description="Polar residues" evidence="2">
    <location>
        <begin position="1469"/>
        <end position="1489"/>
    </location>
</feature>
<evidence type="ECO:0000256" key="2">
    <source>
        <dbReference type="SAM" id="MobiDB-lite"/>
    </source>
</evidence>
<dbReference type="Pfam" id="PF24656">
    <property type="entry name" value="CEPT76_peptidase"/>
    <property type="match status" value="1"/>
</dbReference>
<proteinExistence type="predicted"/>
<feature type="coiled-coil region" evidence="1">
    <location>
        <begin position="1133"/>
        <end position="1167"/>
    </location>
</feature>
<reference evidence="4" key="2">
    <citation type="submission" date="2021-05" db="EMBL/GenBank/DDBJ databases">
        <authorList>
            <person name="Pain A."/>
        </authorList>
    </citation>
    <scope>NUCLEOTIDE SEQUENCE</scope>
    <source>
        <strain evidence="4">1802A</strain>
    </source>
</reference>
<feature type="compositionally biased region" description="Polar residues" evidence="2">
    <location>
        <begin position="1326"/>
        <end position="1335"/>
    </location>
</feature>
<evidence type="ECO:0000256" key="1">
    <source>
        <dbReference type="SAM" id="Coils"/>
    </source>
</evidence>
<dbReference type="Gene3D" id="2.60.40.150">
    <property type="entry name" value="C2 domain"/>
    <property type="match status" value="1"/>
</dbReference>